<dbReference type="EMBL" id="KJ489011">
    <property type="protein sequence ID" value="AHV83095.1"/>
    <property type="molecule type" value="Genomic_DNA"/>
</dbReference>
<dbReference type="InterPro" id="IPR036388">
    <property type="entry name" value="WH-like_DNA-bd_sf"/>
</dbReference>
<evidence type="ECO:0000313" key="1">
    <source>
        <dbReference type="EMBL" id="AHV83095.1"/>
    </source>
</evidence>
<dbReference type="Gene3D" id="1.10.10.10">
    <property type="entry name" value="Winged helix-like DNA-binding domain superfamily/Winged helix DNA-binding domain"/>
    <property type="match status" value="1"/>
</dbReference>
<proteinExistence type="predicted"/>
<reference evidence="1 2" key="1">
    <citation type="submission" date="2014-02" db="EMBL/GenBank/DDBJ databases">
        <title>Complete genome sequences of four novel Lactococcus lactis phages distantly related to the rare 1706 phage species.</title>
        <authorList>
            <person name="Kot W."/>
            <person name="Neve H."/>
            <person name="Vogensen F.K."/>
            <person name="Heller K.J."/>
            <person name="Hansen L.H."/>
        </authorList>
    </citation>
    <scope>NUCLEOTIDE SEQUENCE [LARGE SCALE GENOMIC DNA]</scope>
</reference>
<sequence length="81" mass="9711">MEQNMGESEEEMMEWLREIDQYYGFGHFQSHIGPPYKKINEDLIIYLHNEGWSNRAISREIGVARRTIDRRIIKLKSEGRL</sequence>
<protein>
    <submittedName>
        <fullName evidence="1">Uncharacterized protein</fullName>
    </submittedName>
</protein>
<keyword evidence="2" id="KW-1185">Reference proteome</keyword>
<gene>
    <name evidence="1" type="ORF">P092_0054</name>
</gene>
<accession>X4YGR8</accession>
<evidence type="ECO:0000313" key="2">
    <source>
        <dbReference type="Proteomes" id="UP000019789"/>
    </source>
</evidence>
<name>X4YGR8_9CAUD</name>
<dbReference type="GeneID" id="19526930"/>
<dbReference type="KEGG" id="vg:19526930"/>
<organism evidence="1 2">
    <name type="scientific">Lactococcus phage P092</name>
    <dbReference type="NCBI Taxonomy" id="1476887"/>
    <lineage>
        <taxon>Viruses</taxon>
        <taxon>Duplodnaviria</taxon>
        <taxon>Heunggongvirae</taxon>
        <taxon>Uroviricota</taxon>
        <taxon>Caudoviricetes</taxon>
        <taxon>Nevevirus</taxon>
        <taxon>Nevevirus P092</taxon>
    </lineage>
</organism>
<dbReference type="RefSeq" id="YP_009035115.1">
    <property type="nucleotide sequence ID" value="NC_024203.1"/>
</dbReference>
<dbReference type="Proteomes" id="UP000019789">
    <property type="component" value="Segment"/>
</dbReference>